<protein>
    <submittedName>
        <fullName evidence="2">Uncharacterized protein</fullName>
    </submittedName>
</protein>
<gene>
    <name evidence="2" type="ORF">PF004_g10522</name>
</gene>
<feature type="compositionally biased region" description="Basic and acidic residues" evidence="1">
    <location>
        <begin position="167"/>
        <end position="177"/>
    </location>
</feature>
<evidence type="ECO:0000256" key="1">
    <source>
        <dbReference type="SAM" id="MobiDB-lite"/>
    </source>
</evidence>
<dbReference type="AlphaFoldDB" id="A0A6G0P0Q6"/>
<reference evidence="2 3" key="1">
    <citation type="submission" date="2018-09" db="EMBL/GenBank/DDBJ databases">
        <title>Genomic investigation of the strawberry pathogen Phytophthora fragariae indicates pathogenicity is determined by transcriptional variation in three key races.</title>
        <authorList>
            <person name="Adams T.M."/>
            <person name="Armitage A.D."/>
            <person name="Sobczyk M.K."/>
            <person name="Bates H.J."/>
            <person name="Dunwell J.M."/>
            <person name="Nellist C.F."/>
            <person name="Harrison R.J."/>
        </authorList>
    </citation>
    <scope>NUCLEOTIDE SEQUENCE [LARGE SCALE GENOMIC DNA]</scope>
    <source>
        <strain evidence="2 3">BC-23</strain>
    </source>
</reference>
<feature type="region of interest" description="Disordered" evidence="1">
    <location>
        <begin position="78"/>
        <end position="117"/>
    </location>
</feature>
<evidence type="ECO:0000313" key="3">
    <source>
        <dbReference type="Proteomes" id="UP000476176"/>
    </source>
</evidence>
<name>A0A6G0P0Q6_9STRA</name>
<comment type="caution">
    <text evidence="2">The sequence shown here is derived from an EMBL/GenBank/DDBJ whole genome shotgun (WGS) entry which is preliminary data.</text>
</comment>
<accession>A0A6G0P0Q6</accession>
<dbReference type="Proteomes" id="UP000476176">
    <property type="component" value="Unassembled WGS sequence"/>
</dbReference>
<organism evidence="2 3">
    <name type="scientific">Phytophthora fragariae</name>
    <dbReference type="NCBI Taxonomy" id="53985"/>
    <lineage>
        <taxon>Eukaryota</taxon>
        <taxon>Sar</taxon>
        <taxon>Stramenopiles</taxon>
        <taxon>Oomycota</taxon>
        <taxon>Peronosporomycetes</taxon>
        <taxon>Peronosporales</taxon>
        <taxon>Peronosporaceae</taxon>
        <taxon>Phytophthora</taxon>
    </lineage>
</organism>
<dbReference type="EMBL" id="QXGC01000549">
    <property type="protein sequence ID" value="KAE9230320.1"/>
    <property type="molecule type" value="Genomic_DNA"/>
</dbReference>
<proteinExistence type="predicted"/>
<sequence>MEATMSEFYKGLTGSQRQTKRTSVYLWRKNKDKLEELCKTTATSQLRKVRLRGMATTLTRDTEGSAQGDQQPLGQAVLASSTPAHTASQTCKRPHHQTTHPTRPTTTGPPPLASCPRARPIRASAHAAWSRRKDLKCLPLVPANDAPRRLAGVRNSRPDTAPASTRRKSDANEQRDIKTSTAVRLELTRVTPIDIESIEVVLLQIGRVVERLDNLGLLDKEVGEVAEDQDYVDRVVNSIVYADV</sequence>
<feature type="region of interest" description="Disordered" evidence="1">
    <location>
        <begin position="148"/>
        <end position="177"/>
    </location>
</feature>
<evidence type="ECO:0000313" key="2">
    <source>
        <dbReference type="EMBL" id="KAE9230320.1"/>
    </source>
</evidence>
<feature type="compositionally biased region" description="Polar residues" evidence="1">
    <location>
        <begin position="78"/>
        <end position="91"/>
    </location>
</feature>